<organism evidence="3 4">
    <name type="scientific">Streptomyces ureilyticus</name>
    <dbReference type="NCBI Taxonomy" id="1775131"/>
    <lineage>
        <taxon>Bacteria</taxon>
        <taxon>Bacillati</taxon>
        <taxon>Actinomycetota</taxon>
        <taxon>Actinomycetes</taxon>
        <taxon>Kitasatosporales</taxon>
        <taxon>Streptomycetaceae</taxon>
        <taxon>Streptomyces</taxon>
    </lineage>
</organism>
<sequence length="152" mass="15750">MPRSSSPRVQAALATGALTATLLTGAVAAAPAASSASYPTCNAVKTVSLSSTTKVRQPYYTGTGTRNCVLASGSSSTAVTALQDALITCYKEDTGGKDGIYGSKTKRAVWNVQGEYDNLTQDGVYGPATRKMMGWRVYYNGNATTQCTAPGT</sequence>
<dbReference type="InterPro" id="IPR036365">
    <property type="entry name" value="PGBD-like_sf"/>
</dbReference>
<dbReference type="Gene3D" id="1.10.101.10">
    <property type="entry name" value="PGBD-like superfamily/PGBD"/>
    <property type="match status" value="1"/>
</dbReference>
<feature type="domain" description="Peptidoglycan binding-like" evidence="2">
    <location>
        <begin position="76"/>
        <end position="133"/>
    </location>
</feature>
<protein>
    <submittedName>
        <fullName evidence="3">Peptidoglycan-binding protein</fullName>
    </submittedName>
</protein>
<name>A0ABX0DWT8_9ACTN</name>
<dbReference type="Pfam" id="PF01471">
    <property type="entry name" value="PG_binding_1"/>
    <property type="match status" value="1"/>
</dbReference>
<dbReference type="Proteomes" id="UP001518140">
    <property type="component" value="Unassembled WGS sequence"/>
</dbReference>
<comment type="caution">
    <text evidence="3">The sequence shown here is derived from an EMBL/GenBank/DDBJ whole genome shotgun (WGS) entry which is preliminary data.</text>
</comment>
<feature type="signal peptide" evidence="1">
    <location>
        <begin position="1"/>
        <end position="29"/>
    </location>
</feature>
<dbReference type="InterPro" id="IPR036366">
    <property type="entry name" value="PGBDSf"/>
</dbReference>
<accession>A0ABX0DWT8</accession>
<evidence type="ECO:0000313" key="3">
    <source>
        <dbReference type="EMBL" id="NGO44434.1"/>
    </source>
</evidence>
<keyword evidence="4" id="KW-1185">Reference proteome</keyword>
<evidence type="ECO:0000259" key="2">
    <source>
        <dbReference type="Pfam" id="PF01471"/>
    </source>
</evidence>
<gene>
    <name evidence="3" type="ORF">G6048_20480</name>
</gene>
<reference evidence="3 4" key="1">
    <citation type="submission" date="2020-02" db="EMBL/GenBank/DDBJ databases">
        <title>Whole-genome analyses of novel actinobacteria.</title>
        <authorList>
            <person name="Sahin N."/>
            <person name="Tokatli A."/>
        </authorList>
    </citation>
    <scope>NUCLEOTIDE SEQUENCE [LARGE SCALE GENOMIC DNA]</scope>
    <source>
        <strain evidence="3 4">YC419</strain>
    </source>
</reference>
<dbReference type="InterPro" id="IPR002477">
    <property type="entry name" value="Peptidoglycan-bd-like"/>
</dbReference>
<feature type="chain" id="PRO_5047464918" evidence="1">
    <location>
        <begin position="30"/>
        <end position="152"/>
    </location>
</feature>
<evidence type="ECO:0000313" key="4">
    <source>
        <dbReference type="Proteomes" id="UP001518140"/>
    </source>
</evidence>
<dbReference type="EMBL" id="JAAKZX010000061">
    <property type="protein sequence ID" value="NGO44434.1"/>
    <property type="molecule type" value="Genomic_DNA"/>
</dbReference>
<dbReference type="RefSeq" id="WP_165341013.1">
    <property type="nucleotide sequence ID" value="NZ_JAAKZX010000061.1"/>
</dbReference>
<keyword evidence="1" id="KW-0732">Signal</keyword>
<proteinExistence type="predicted"/>
<dbReference type="SUPFAM" id="SSF47090">
    <property type="entry name" value="PGBD-like"/>
    <property type="match status" value="1"/>
</dbReference>
<evidence type="ECO:0000256" key="1">
    <source>
        <dbReference type="SAM" id="SignalP"/>
    </source>
</evidence>